<protein>
    <submittedName>
        <fullName evidence="1">Uncharacterized protein</fullName>
    </submittedName>
</protein>
<dbReference type="Proteomes" id="UP000004478">
    <property type="component" value="Unassembled WGS sequence"/>
</dbReference>
<sequence length="29" mass="3559">MIFIRFKVKQAKVKKSFFLLKETLFLIKN</sequence>
<reference evidence="1 2" key="1">
    <citation type="journal article" date="2012" name="J. Bacteriol.">
        <title>Draft Genome Sequence of Cecembia lonarensis Strain LW9T, Isolated from Lonar Lake, a Haloalkaline Lake in India.</title>
        <authorList>
            <person name="Shivaji S."/>
            <person name="Ara S."/>
            <person name="Singh A."/>
            <person name="Pinnaka A.K."/>
        </authorList>
    </citation>
    <scope>NUCLEOTIDE SEQUENCE [LARGE SCALE GENOMIC DNA]</scope>
    <source>
        <strain evidence="1 2">LW9</strain>
    </source>
</reference>
<dbReference type="EMBL" id="AMGM01000012">
    <property type="protein sequence ID" value="EKB50169.1"/>
    <property type="molecule type" value="Genomic_DNA"/>
</dbReference>
<proteinExistence type="predicted"/>
<comment type="caution">
    <text evidence="1">The sequence shown here is derived from an EMBL/GenBank/DDBJ whole genome shotgun (WGS) entry which is preliminary data.</text>
</comment>
<dbReference type="AlphaFoldDB" id="K1M1I7"/>
<keyword evidence="2" id="KW-1185">Reference proteome</keyword>
<evidence type="ECO:0000313" key="1">
    <source>
        <dbReference type="EMBL" id="EKB50169.1"/>
    </source>
</evidence>
<name>K1M1I7_CECL9</name>
<gene>
    <name evidence="1" type="ORF">B879_01174</name>
</gene>
<evidence type="ECO:0000313" key="2">
    <source>
        <dbReference type="Proteomes" id="UP000004478"/>
    </source>
</evidence>
<accession>K1M1I7</accession>
<organism evidence="1 2">
    <name type="scientific">Cecembia lonarensis (strain CCUG 58316 / KCTC 22772 / LW9)</name>
    <dbReference type="NCBI Taxonomy" id="1225176"/>
    <lineage>
        <taxon>Bacteria</taxon>
        <taxon>Pseudomonadati</taxon>
        <taxon>Bacteroidota</taxon>
        <taxon>Cytophagia</taxon>
        <taxon>Cytophagales</taxon>
        <taxon>Cyclobacteriaceae</taxon>
        <taxon>Cecembia</taxon>
    </lineage>
</organism>